<sequence>MFKNILSFFSKKGGPKGPPLRKLFIHFQRLIRANNRALEIMSEMGEVLSGEYIFDSKFISDRTLELLDNVYKMISNLDFISPGKYRELFDKYAEIKDGLQEELKGNVYIPDYNYTIFYEDIEEGMDDVVGGKNACLARIKNVLGLPTPEGFVITTQGYKFFVHASKRSERIQEILELWRNKKIDLNDASKLLQEEILQVELTDDFEAEIKQSIQELKNKLNVDELYFAVRSSCIGEDSEHSFAGLYSSFLGVDEKGLIEAYKKVLASTYSRRAMEYRRDKDFGEREIAMAVGCQVMLNPKVSGVVYTLDVSENKLDRMVIAAIYGLAVDIVGGRREGDVFYVQRTFPYDILGMNIGIKQHTTIFDTNTKRLIESEVEEKYVDKACLDEDKIKTLACTACKLERYFKHPQDIEFCFDQNDNLIILQSRHLNLGDVVLHCDLKEKQDNLEIIFAQKGNIVQQGICFGEVLKVSKDLDIDSQALHDKILVAEYPSPRLARFIKYVNGIITDRGSPVGHLATIAREFRVPMVVNTKIATKVLQDGEEITLNATDNIVYKGLLKHMCYYDFVEDKFEETREYRILKRIFQKVSPLNLIEAGDKNFKAENCRTLHDIIRFIHEKAVQELIEKNYYANVNGDSSAKKLKTAIPLDLIIIDLDQEFPPDLKEVDIKDVSSLPLKTFIKGASYSNIWSREPIGVDFRGFMSSLSRTFSPHLADPKFVGQNLAVVSKEYANISLRLGYHFTMLDTLVRENASDNYIYFRFFGGVTENERRSRRARLIEKILLQNDFLTTVKGDLVIGRLKGMMKEYILKKIFILGVLVSYTRQLDVKLIDEKKIDYFLEDFSSIIKNVE</sequence>
<dbReference type="GO" id="GO:0008986">
    <property type="term" value="F:pyruvate, water dikinase activity"/>
    <property type="evidence" value="ECO:0007669"/>
    <property type="project" value="UniProtKB-EC"/>
</dbReference>
<feature type="domain" description="Pyruvate phosphate dikinase AMP/ATP-binding" evidence="16">
    <location>
        <begin position="127"/>
        <end position="429"/>
    </location>
</feature>
<keyword evidence="10 17" id="KW-0418">Kinase</keyword>
<dbReference type="Gene3D" id="3.30.470.20">
    <property type="entry name" value="ATP-grasp fold, B domain"/>
    <property type="match status" value="1"/>
</dbReference>
<comment type="similarity">
    <text evidence="4">Belongs to the PEP-utilizing enzyme family.</text>
</comment>
<proteinExistence type="inferred from homology"/>
<evidence type="ECO:0000256" key="3">
    <source>
        <dbReference type="ARBA" id="ARBA00004742"/>
    </source>
</evidence>
<dbReference type="PANTHER" id="PTHR43030">
    <property type="entry name" value="PHOSPHOENOLPYRUVATE SYNTHASE"/>
    <property type="match status" value="1"/>
</dbReference>
<dbReference type="EC" id="2.7.9.2" evidence="5"/>
<keyword evidence="12" id="KW-0460">Magnesium</keyword>
<dbReference type="EMBL" id="FNIN01000003">
    <property type="protein sequence ID" value="SDN56937.1"/>
    <property type="molecule type" value="Genomic_DNA"/>
</dbReference>
<evidence type="ECO:0000256" key="9">
    <source>
        <dbReference type="ARBA" id="ARBA00022741"/>
    </source>
</evidence>
<accession>A0A1H0CGC9</accession>
<dbReference type="SUPFAM" id="SSF56059">
    <property type="entry name" value="Glutathione synthetase ATP-binding domain-like"/>
    <property type="match status" value="1"/>
</dbReference>
<evidence type="ECO:0000256" key="11">
    <source>
        <dbReference type="ARBA" id="ARBA00022840"/>
    </source>
</evidence>
<evidence type="ECO:0000259" key="16">
    <source>
        <dbReference type="Pfam" id="PF01326"/>
    </source>
</evidence>
<dbReference type="InterPro" id="IPR013815">
    <property type="entry name" value="ATP_grasp_subdomain_1"/>
</dbReference>
<organism evidence="17 18">
    <name type="scientific">Desulfonauticus submarinus</name>
    <dbReference type="NCBI Taxonomy" id="206665"/>
    <lineage>
        <taxon>Bacteria</taxon>
        <taxon>Pseudomonadati</taxon>
        <taxon>Thermodesulfobacteriota</taxon>
        <taxon>Desulfovibrionia</taxon>
        <taxon>Desulfovibrionales</taxon>
        <taxon>Desulfonauticaceae</taxon>
        <taxon>Desulfonauticus</taxon>
    </lineage>
</organism>
<evidence type="ECO:0000256" key="12">
    <source>
        <dbReference type="ARBA" id="ARBA00022842"/>
    </source>
</evidence>
<dbReference type="InterPro" id="IPR002192">
    <property type="entry name" value="PPDK_AMP/ATP-bd"/>
</dbReference>
<dbReference type="InterPro" id="IPR006319">
    <property type="entry name" value="PEP_synth"/>
</dbReference>
<dbReference type="RefSeq" id="WP_092064091.1">
    <property type="nucleotide sequence ID" value="NZ_FNIN01000003.1"/>
</dbReference>
<feature type="domain" description="PEP-utilising enzyme mobile" evidence="15">
    <location>
        <begin position="483"/>
        <end position="549"/>
    </location>
</feature>
<dbReference type="Gene3D" id="3.50.30.10">
    <property type="entry name" value="Phosphohistidine domain"/>
    <property type="match status" value="1"/>
</dbReference>
<dbReference type="InterPro" id="IPR036637">
    <property type="entry name" value="Phosphohistidine_dom_sf"/>
</dbReference>
<evidence type="ECO:0000256" key="5">
    <source>
        <dbReference type="ARBA" id="ARBA00011996"/>
    </source>
</evidence>
<protein>
    <recommendedName>
        <fullName evidence="6">Phosphoenolpyruvate synthase</fullName>
        <ecNumber evidence="5">2.7.9.2</ecNumber>
    </recommendedName>
    <alternativeName>
        <fullName evidence="13">Pyruvate, water dikinase</fullName>
    </alternativeName>
</protein>
<dbReference type="Proteomes" id="UP000199602">
    <property type="component" value="Unassembled WGS sequence"/>
</dbReference>
<keyword evidence="9" id="KW-0547">Nucleotide-binding</keyword>
<keyword evidence="17" id="KW-0670">Pyruvate</keyword>
<comment type="cofactor">
    <cofactor evidence="1">
        <name>Mg(2+)</name>
        <dbReference type="ChEBI" id="CHEBI:18420"/>
    </cofactor>
</comment>
<evidence type="ECO:0000256" key="4">
    <source>
        <dbReference type="ARBA" id="ARBA00007837"/>
    </source>
</evidence>
<dbReference type="Gene3D" id="3.30.1490.20">
    <property type="entry name" value="ATP-grasp fold, A domain"/>
    <property type="match status" value="1"/>
</dbReference>
<dbReference type="GO" id="GO:0046872">
    <property type="term" value="F:metal ion binding"/>
    <property type="evidence" value="ECO:0007669"/>
    <property type="project" value="UniProtKB-KW"/>
</dbReference>
<evidence type="ECO:0000259" key="15">
    <source>
        <dbReference type="Pfam" id="PF00391"/>
    </source>
</evidence>
<evidence type="ECO:0000256" key="13">
    <source>
        <dbReference type="ARBA" id="ARBA00033470"/>
    </source>
</evidence>
<dbReference type="GO" id="GO:0006094">
    <property type="term" value="P:gluconeogenesis"/>
    <property type="evidence" value="ECO:0007669"/>
    <property type="project" value="UniProtKB-UniPathway"/>
</dbReference>
<dbReference type="UniPathway" id="UPA00138"/>
<dbReference type="PANTHER" id="PTHR43030:SF1">
    <property type="entry name" value="PHOSPHOENOLPYRUVATE SYNTHASE"/>
    <property type="match status" value="1"/>
</dbReference>
<dbReference type="Pfam" id="PF01326">
    <property type="entry name" value="PPDK_N"/>
    <property type="match status" value="1"/>
</dbReference>
<keyword evidence="7" id="KW-0808">Transferase</keyword>
<comment type="catalytic activity">
    <reaction evidence="14">
        <text>pyruvate + ATP + H2O = phosphoenolpyruvate + AMP + phosphate + 2 H(+)</text>
        <dbReference type="Rhea" id="RHEA:11364"/>
        <dbReference type="ChEBI" id="CHEBI:15361"/>
        <dbReference type="ChEBI" id="CHEBI:15377"/>
        <dbReference type="ChEBI" id="CHEBI:15378"/>
        <dbReference type="ChEBI" id="CHEBI:30616"/>
        <dbReference type="ChEBI" id="CHEBI:43474"/>
        <dbReference type="ChEBI" id="CHEBI:58702"/>
        <dbReference type="ChEBI" id="CHEBI:456215"/>
        <dbReference type="EC" id="2.7.9.2"/>
    </reaction>
</comment>
<reference evidence="17 18" key="1">
    <citation type="submission" date="2016-10" db="EMBL/GenBank/DDBJ databases">
        <authorList>
            <person name="de Groot N.N."/>
        </authorList>
    </citation>
    <scope>NUCLEOTIDE SEQUENCE [LARGE SCALE GENOMIC DNA]</scope>
    <source>
        <strain evidence="17 18">DSM 15269</strain>
    </source>
</reference>
<evidence type="ECO:0000256" key="10">
    <source>
        <dbReference type="ARBA" id="ARBA00022777"/>
    </source>
</evidence>
<dbReference type="Pfam" id="PF00391">
    <property type="entry name" value="PEP-utilizers"/>
    <property type="match status" value="1"/>
</dbReference>
<keyword evidence="11" id="KW-0067">ATP-binding</keyword>
<dbReference type="AlphaFoldDB" id="A0A1H0CGC9"/>
<evidence type="ECO:0000256" key="8">
    <source>
        <dbReference type="ARBA" id="ARBA00022723"/>
    </source>
</evidence>
<evidence type="ECO:0000256" key="14">
    <source>
        <dbReference type="ARBA" id="ARBA00047700"/>
    </source>
</evidence>
<comment type="pathway">
    <text evidence="3">Carbohydrate biosynthesis; gluconeogenesis.</text>
</comment>
<comment type="function">
    <text evidence="2">Catalyzes the phosphorylation of pyruvate to phosphoenolpyruvate.</text>
</comment>
<evidence type="ECO:0000256" key="7">
    <source>
        <dbReference type="ARBA" id="ARBA00022679"/>
    </source>
</evidence>
<evidence type="ECO:0000256" key="1">
    <source>
        <dbReference type="ARBA" id="ARBA00001946"/>
    </source>
</evidence>
<evidence type="ECO:0000313" key="17">
    <source>
        <dbReference type="EMBL" id="SDN56937.1"/>
    </source>
</evidence>
<dbReference type="GO" id="GO:0005524">
    <property type="term" value="F:ATP binding"/>
    <property type="evidence" value="ECO:0007669"/>
    <property type="project" value="UniProtKB-KW"/>
</dbReference>
<evidence type="ECO:0000256" key="2">
    <source>
        <dbReference type="ARBA" id="ARBA00002988"/>
    </source>
</evidence>
<evidence type="ECO:0000256" key="6">
    <source>
        <dbReference type="ARBA" id="ARBA00021623"/>
    </source>
</evidence>
<dbReference type="OrthoDB" id="9760711at2"/>
<dbReference type="SUPFAM" id="SSF52009">
    <property type="entry name" value="Phosphohistidine domain"/>
    <property type="match status" value="1"/>
</dbReference>
<keyword evidence="8" id="KW-0479">Metal-binding</keyword>
<gene>
    <name evidence="17" type="ORF">SAMN04488516_10340</name>
</gene>
<keyword evidence="18" id="KW-1185">Reference proteome</keyword>
<evidence type="ECO:0000313" key="18">
    <source>
        <dbReference type="Proteomes" id="UP000199602"/>
    </source>
</evidence>
<name>A0A1H0CGC9_9BACT</name>
<dbReference type="STRING" id="206665.SAMN04488516_10340"/>
<dbReference type="InterPro" id="IPR008279">
    <property type="entry name" value="PEP-util_enz_mobile_dom"/>
</dbReference>